<dbReference type="EMBL" id="CP009788">
    <property type="protein sequence ID" value="AJE02203.1"/>
    <property type="molecule type" value="Genomic_DNA"/>
</dbReference>
<dbReference type="KEGG" id="gpi:GPICK_01375"/>
<name>A0A0B5B6N5_9BACT</name>
<protein>
    <submittedName>
        <fullName evidence="2">Pilus assembly protein PilZ</fullName>
    </submittedName>
</protein>
<dbReference type="AlphaFoldDB" id="A0A0B5B6N5"/>
<dbReference type="HOGENOM" id="CLU_102163_0_0_7"/>
<organism evidence="2 3">
    <name type="scientific">Geobacter pickeringii</name>
    <dbReference type="NCBI Taxonomy" id="345632"/>
    <lineage>
        <taxon>Bacteria</taxon>
        <taxon>Pseudomonadati</taxon>
        <taxon>Thermodesulfobacteriota</taxon>
        <taxon>Desulfuromonadia</taxon>
        <taxon>Geobacterales</taxon>
        <taxon>Geobacteraceae</taxon>
        <taxon>Geobacter</taxon>
    </lineage>
</organism>
<evidence type="ECO:0000313" key="3">
    <source>
        <dbReference type="Proteomes" id="UP000057609"/>
    </source>
</evidence>
<proteinExistence type="predicted"/>
<dbReference type="Pfam" id="PF07238">
    <property type="entry name" value="PilZ"/>
    <property type="match status" value="1"/>
</dbReference>
<accession>A0A0B5B6N5</accession>
<dbReference type="GO" id="GO:0035438">
    <property type="term" value="F:cyclic-di-GMP binding"/>
    <property type="evidence" value="ECO:0007669"/>
    <property type="project" value="InterPro"/>
</dbReference>
<keyword evidence="3" id="KW-1185">Reference proteome</keyword>
<gene>
    <name evidence="2" type="ORF">GPICK_01375</name>
</gene>
<reference evidence="2 3" key="1">
    <citation type="journal article" date="2015" name="Genome Announc.">
        <title>Complete Genome of Geobacter pickeringii G13T, a Metal-Reducing Isolate from Sedimentary Kaolin Deposits.</title>
        <authorList>
            <person name="Badalamenti J.P."/>
            <person name="Bond D.R."/>
        </authorList>
    </citation>
    <scope>NUCLEOTIDE SEQUENCE [LARGE SCALE GENOMIC DNA]</scope>
    <source>
        <strain evidence="2 3">G13</strain>
    </source>
</reference>
<feature type="domain" description="PilZ" evidence="1">
    <location>
        <begin position="117"/>
        <end position="218"/>
    </location>
</feature>
<dbReference type="Gene3D" id="2.40.10.220">
    <property type="entry name" value="predicted glycosyltransferase like domains"/>
    <property type="match status" value="1"/>
</dbReference>
<dbReference type="SUPFAM" id="SSF141371">
    <property type="entry name" value="PilZ domain-like"/>
    <property type="match status" value="1"/>
</dbReference>
<evidence type="ECO:0000313" key="2">
    <source>
        <dbReference type="EMBL" id="AJE02203.1"/>
    </source>
</evidence>
<evidence type="ECO:0000259" key="1">
    <source>
        <dbReference type="Pfam" id="PF07238"/>
    </source>
</evidence>
<dbReference type="InterPro" id="IPR009875">
    <property type="entry name" value="PilZ_domain"/>
</dbReference>
<dbReference type="OrthoDB" id="5394035at2"/>
<dbReference type="STRING" id="345632.GPICK_01375"/>
<dbReference type="Proteomes" id="UP000057609">
    <property type="component" value="Chromosome"/>
</dbReference>
<dbReference type="RefSeq" id="WP_039739863.1">
    <property type="nucleotide sequence ID" value="NZ_CP009788.1"/>
</dbReference>
<sequence length="232" mass="25618">MNDSYQLTPVADPQQDHRQILETLAAVGKGTLANDLRLLNYYQSIPVNYGATVETIEDDTVELSVNQQQAVVMHIEKQTVLKSSHFPHDVLAAVSYVNVDKCVAIVTKFAYAEVRAERRQFVRVEVKERIEGTFTAPGVTVAGTLNDISLGGVALVGSLPNLPESDIEGTVSLRLPGGPFEIRAKLLRVIETPGKTLFIIETRPGAQAEKAISQYIFQRQVEIIRELKDSIF</sequence>